<comment type="caution">
    <text evidence="2">The sequence shown here is derived from an EMBL/GenBank/DDBJ whole genome shotgun (WGS) entry which is preliminary data.</text>
</comment>
<dbReference type="Pfam" id="PF03364">
    <property type="entry name" value="Polyketide_cyc"/>
    <property type="match status" value="1"/>
</dbReference>
<reference evidence="2 3" key="1">
    <citation type="submission" date="2015-07" db="EMBL/GenBank/DDBJ databases">
        <title>A draft genome sequence of Mycobacterium wolinskyi.</title>
        <authorList>
            <person name="de Man T.J."/>
            <person name="Perry K.A."/>
            <person name="Coulliette A.D."/>
            <person name="Jensen B."/>
            <person name="Toney N.C."/>
            <person name="Limbago B.M."/>
            <person name="Noble-Wang J."/>
        </authorList>
    </citation>
    <scope>NUCLEOTIDE SEQUENCE [LARGE SCALE GENOMIC DNA]</scope>
    <source>
        <strain evidence="2 3">CDC_01</strain>
    </source>
</reference>
<evidence type="ECO:0000259" key="1">
    <source>
        <dbReference type="Pfam" id="PF03364"/>
    </source>
</evidence>
<dbReference type="STRING" id="59750.AWC31_00180"/>
<gene>
    <name evidence="2" type="ORF">AFM11_08290</name>
</gene>
<dbReference type="PANTHER" id="PTHR39683:SF4">
    <property type="entry name" value="COENZYME Q-BINDING PROTEIN COQ10 START DOMAIN-CONTAINING PROTEIN"/>
    <property type="match status" value="1"/>
</dbReference>
<dbReference type="Gene3D" id="3.30.530.20">
    <property type="match status" value="1"/>
</dbReference>
<accession>A0A132PQW7</accession>
<proteinExistence type="predicted"/>
<dbReference type="InterPro" id="IPR023393">
    <property type="entry name" value="START-like_dom_sf"/>
</dbReference>
<dbReference type="SUPFAM" id="SSF55961">
    <property type="entry name" value="Bet v1-like"/>
    <property type="match status" value="1"/>
</dbReference>
<feature type="domain" description="Coenzyme Q-binding protein COQ10 START" evidence="1">
    <location>
        <begin position="12"/>
        <end position="136"/>
    </location>
</feature>
<protein>
    <submittedName>
        <fullName evidence="2">Cyclase</fullName>
    </submittedName>
</protein>
<keyword evidence="3" id="KW-1185">Reference proteome</keyword>
<dbReference type="CDD" id="cd07819">
    <property type="entry name" value="SRPBCC_2"/>
    <property type="match status" value="1"/>
</dbReference>
<sequence length="147" mass="17060">MAVQASTEVVFDAPPEAIMDVLADVDALPAWSSLHRHVEVIDRHPDGRPHHVKATMRLLGITDKELLEYHWGEHWMVWDAEANLQQRGQHVEYNLTPEVDRTRVRFDIIVDLAMPIPEFLIKRAKKLVLDVATEQLRRRVMSKAQRE</sequence>
<dbReference type="PANTHER" id="PTHR39683">
    <property type="entry name" value="CONSERVED PROTEIN TB16.3"/>
    <property type="match status" value="1"/>
</dbReference>
<organism evidence="2 3">
    <name type="scientific">Mycolicibacterium wolinskyi</name>
    <dbReference type="NCBI Taxonomy" id="59750"/>
    <lineage>
        <taxon>Bacteria</taxon>
        <taxon>Bacillati</taxon>
        <taxon>Actinomycetota</taxon>
        <taxon>Actinomycetes</taxon>
        <taxon>Mycobacteriales</taxon>
        <taxon>Mycobacteriaceae</taxon>
        <taxon>Mycolicibacterium</taxon>
    </lineage>
</organism>
<evidence type="ECO:0000313" key="2">
    <source>
        <dbReference type="EMBL" id="KWX24664.1"/>
    </source>
</evidence>
<dbReference type="RefSeq" id="WP_067846385.1">
    <property type="nucleotide sequence ID" value="NZ_LGTW01000004.1"/>
</dbReference>
<dbReference type="PATRIC" id="fig|59750.3.peg.5509"/>
<evidence type="ECO:0000313" key="3">
    <source>
        <dbReference type="Proteomes" id="UP000070612"/>
    </source>
</evidence>
<dbReference type="Proteomes" id="UP000070612">
    <property type="component" value="Unassembled WGS sequence"/>
</dbReference>
<dbReference type="InterPro" id="IPR005031">
    <property type="entry name" value="COQ10_START"/>
</dbReference>
<name>A0A132PQW7_9MYCO</name>
<dbReference type="EMBL" id="LGTW01000004">
    <property type="protein sequence ID" value="KWX24664.1"/>
    <property type="molecule type" value="Genomic_DNA"/>
</dbReference>
<dbReference type="AlphaFoldDB" id="A0A132PQW7"/>